<evidence type="ECO:0000256" key="1">
    <source>
        <dbReference type="SAM" id="MobiDB-lite"/>
    </source>
</evidence>
<dbReference type="Proteomes" id="UP001633002">
    <property type="component" value="Unassembled WGS sequence"/>
</dbReference>
<feature type="region of interest" description="Disordered" evidence="1">
    <location>
        <begin position="250"/>
        <end position="353"/>
    </location>
</feature>
<feature type="compositionally biased region" description="Polar residues" evidence="1">
    <location>
        <begin position="625"/>
        <end position="634"/>
    </location>
</feature>
<sequence length="816" mass="90106">MFTERKQRRIDSYFKRLGNHETFSFQRDELQGEITEDSCQGTSFHPSPVADEELSSTSVGSFLYGRQSEDGFKKYRLRTRRQLFEARSSCKWGAKKMRTPAAREKQKELKRRKLTDSEHAILRPSEEGLVGDHSQDGSGMTPVEDCTFDVMNPKPMYGDAQEELISTEEQWNTTTALEPTGLEECEAPSSTPADLLNRSTSENKGQTSGKNGPVFDISSLDQDIADLMKTLTHIFQSTNFQGVNDSLSQPHVDISESEDGSPLIFNTTKRPRSGQKRRAYPKLDRDELGEVGLDDAPPSDTEFISQLVRAKKKQSSDVNGPMKGGDDSNLLPGQLEPAGRRRKKKRKKWRRRQRVLGDVAKPVLVPGRKRLMRLKKARRRAPKKKTHLGDLNGEVVSPGWDGSNGLLVGSVPEATRAGSDTQRTGVSNVKSGKKALRGDLQRRKLGKASSGCDEQGESESAAEAGAHETPLLKRPAEGLTSSIQRDQVGDCTERRVEENTADESPVELTVEEPTAVQSEDNLVEPVIAEVLPFEEETETFWQSEPEHSTEDVQVNKGSQHQGSPEASDLGGPRNEFAENESLVEEPAIDELLVAEVPSDVEELEEEYMTFWYGEDEEPSLDVQVKTGTEHQAPSGTDDPRAKSSGEFKIIEAVDGSSPSGSRFQQEPGCKDSSAHIVRGEAAAGSHLSDRLESRGKCETVDKRGTSLENCIIIDELEDTNRGGPSIQQEVPDECEEFVFRGFPKEDTTRRSKPLTDPVREAGDGQAINPESILDRLLNASRSVSCLLEDLNPRIEAAFSRVTNQAHSAGDTGLDGR</sequence>
<accession>A0ABD3IEW0</accession>
<name>A0ABD3IEW0_9MARC</name>
<feature type="compositionally biased region" description="Polar residues" evidence="1">
    <location>
        <begin position="418"/>
        <end position="430"/>
    </location>
</feature>
<feature type="region of interest" description="Disordered" evidence="1">
    <location>
        <begin position="414"/>
        <end position="595"/>
    </location>
</feature>
<organism evidence="2 3">
    <name type="scientific">Riccia sorocarpa</name>
    <dbReference type="NCBI Taxonomy" id="122646"/>
    <lineage>
        <taxon>Eukaryota</taxon>
        <taxon>Viridiplantae</taxon>
        <taxon>Streptophyta</taxon>
        <taxon>Embryophyta</taxon>
        <taxon>Marchantiophyta</taxon>
        <taxon>Marchantiopsida</taxon>
        <taxon>Marchantiidae</taxon>
        <taxon>Marchantiales</taxon>
        <taxon>Ricciaceae</taxon>
        <taxon>Riccia</taxon>
    </lineage>
</organism>
<feature type="compositionally biased region" description="Basic residues" evidence="1">
    <location>
        <begin position="340"/>
        <end position="353"/>
    </location>
</feature>
<feature type="compositionally biased region" description="Basic residues" evidence="1">
    <location>
        <begin position="375"/>
        <end position="386"/>
    </location>
</feature>
<protein>
    <submittedName>
        <fullName evidence="2">Uncharacterized protein</fullName>
    </submittedName>
</protein>
<dbReference type="EMBL" id="JBJQOH010000001">
    <property type="protein sequence ID" value="KAL3701287.1"/>
    <property type="molecule type" value="Genomic_DNA"/>
</dbReference>
<feature type="compositionally biased region" description="Basic and acidic residues" evidence="1">
    <location>
        <begin position="637"/>
        <end position="651"/>
    </location>
</feature>
<evidence type="ECO:0000313" key="3">
    <source>
        <dbReference type="Proteomes" id="UP001633002"/>
    </source>
</evidence>
<feature type="compositionally biased region" description="Polar residues" evidence="1">
    <location>
        <begin position="551"/>
        <end position="564"/>
    </location>
</feature>
<keyword evidence="3" id="KW-1185">Reference proteome</keyword>
<feature type="compositionally biased region" description="Basic and acidic residues" evidence="1">
    <location>
        <begin position="487"/>
        <end position="498"/>
    </location>
</feature>
<feature type="region of interest" description="Disordered" evidence="1">
    <location>
        <begin position="745"/>
        <end position="769"/>
    </location>
</feature>
<feature type="compositionally biased region" description="Polar residues" evidence="1">
    <location>
        <begin position="188"/>
        <end position="210"/>
    </location>
</feature>
<feature type="region of interest" description="Disordered" evidence="1">
    <location>
        <begin position="375"/>
        <end position="396"/>
    </location>
</feature>
<gene>
    <name evidence="2" type="ORF">R1sor_019309</name>
</gene>
<feature type="compositionally biased region" description="Acidic residues" evidence="1">
    <location>
        <begin position="577"/>
        <end position="588"/>
    </location>
</feature>
<evidence type="ECO:0000313" key="2">
    <source>
        <dbReference type="EMBL" id="KAL3701287.1"/>
    </source>
</evidence>
<feature type="region of interest" description="Disordered" evidence="1">
    <location>
        <begin position="612"/>
        <end position="672"/>
    </location>
</feature>
<proteinExistence type="predicted"/>
<comment type="caution">
    <text evidence="2">The sequence shown here is derived from an EMBL/GenBank/DDBJ whole genome shotgun (WGS) entry which is preliminary data.</text>
</comment>
<feature type="region of interest" description="Disordered" evidence="1">
    <location>
        <begin position="181"/>
        <end position="215"/>
    </location>
</feature>
<dbReference type="AlphaFoldDB" id="A0ABD3IEW0"/>
<reference evidence="2 3" key="1">
    <citation type="submission" date="2024-09" db="EMBL/GenBank/DDBJ databases">
        <title>Chromosome-scale assembly of Riccia sorocarpa.</title>
        <authorList>
            <person name="Paukszto L."/>
        </authorList>
    </citation>
    <scope>NUCLEOTIDE SEQUENCE [LARGE SCALE GENOMIC DNA]</scope>
    <source>
        <strain evidence="2">LP-2024</strain>
        <tissue evidence="2">Aerial parts of the thallus</tissue>
    </source>
</reference>
<feature type="compositionally biased region" description="Basic residues" evidence="1">
    <location>
        <begin position="269"/>
        <end position="280"/>
    </location>
</feature>